<evidence type="ECO:0000259" key="9">
    <source>
        <dbReference type="Pfam" id="PF00857"/>
    </source>
</evidence>
<dbReference type="GO" id="GO:0019363">
    <property type="term" value="P:pyridine nucleotide biosynthetic process"/>
    <property type="evidence" value="ECO:0007669"/>
    <property type="project" value="UniProtKB-KW"/>
</dbReference>
<dbReference type="STRING" id="320771.Cflav_PD1565"/>
<comment type="caution">
    <text evidence="10">The sequence shown here is derived from an EMBL/GenBank/DDBJ whole genome shotgun (WGS) entry which is preliminary data.</text>
</comment>
<dbReference type="NCBIfam" id="NF008623">
    <property type="entry name" value="PRK11609.1"/>
    <property type="match status" value="1"/>
</dbReference>
<evidence type="ECO:0000256" key="2">
    <source>
        <dbReference type="ARBA" id="ARBA00022642"/>
    </source>
</evidence>
<comment type="pathway">
    <text evidence="5">Cofactor biosynthesis; nicotinate biosynthesis; nicotinate from nicotinamide: step 1/1.</text>
</comment>
<evidence type="ECO:0000256" key="6">
    <source>
        <dbReference type="ARBA" id="ARBA00039017"/>
    </source>
</evidence>
<dbReference type="EMBL" id="ABOX02000039">
    <property type="protein sequence ID" value="EEF58664.1"/>
    <property type="molecule type" value="Genomic_DNA"/>
</dbReference>
<dbReference type="InterPro" id="IPR000868">
    <property type="entry name" value="Isochorismatase-like_dom"/>
</dbReference>
<keyword evidence="11" id="KW-1185">Reference proteome</keyword>
<dbReference type="FunFam" id="3.40.50.850:FF:000006">
    <property type="entry name" value="Bifunctional pyrazinamidase/nicotinamidase"/>
    <property type="match status" value="1"/>
</dbReference>
<dbReference type="AlphaFoldDB" id="B9XNB1"/>
<sequence>MKALILVDLQNDFLPGGALAVPHGDTVLPLANKLQSSFKLILATQDWHPINHSSFAVNHPGRTPGETVVLKKRQQKLWPVHCVQNTRGAEITTGLMMNKVNKVFKKGVDVEIDSHSGFFDNDHQRSTGLGEYLKEKKVKEVYILGLATDYCVKATALDAVALGFKTHLIEDACRGVNETDSKSAIEEMRKAGVEITKTSVVLNPPKKK</sequence>
<dbReference type="CDD" id="cd01011">
    <property type="entry name" value="nicotinamidase"/>
    <property type="match status" value="1"/>
</dbReference>
<evidence type="ECO:0000256" key="3">
    <source>
        <dbReference type="ARBA" id="ARBA00022723"/>
    </source>
</evidence>
<feature type="domain" description="Isochorismatase-like" evidence="9">
    <location>
        <begin position="3"/>
        <end position="198"/>
    </location>
</feature>
<dbReference type="OrthoDB" id="9796485at2"/>
<evidence type="ECO:0000313" key="10">
    <source>
        <dbReference type="EMBL" id="EEF58664.1"/>
    </source>
</evidence>
<evidence type="ECO:0000256" key="1">
    <source>
        <dbReference type="ARBA" id="ARBA00006336"/>
    </source>
</evidence>
<keyword evidence="4 10" id="KW-0378">Hydrolase</keyword>
<dbReference type="RefSeq" id="WP_007417298.1">
    <property type="nucleotide sequence ID" value="NZ_ABOX02000039.1"/>
</dbReference>
<keyword evidence="2" id="KW-0662">Pyridine nucleotide biosynthesis</keyword>
<dbReference type="EC" id="3.5.1.19" evidence="6"/>
<dbReference type="PANTHER" id="PTHR11080">
    <property type="entry name" value="PYRAZINAMIDASE/NICOTINAMIDASE"/>
    <property type="match status" value="1"/>
</dbReference>
<dbReference type="GO" id="GO:0046872">
    <property type="term" value="F:metal ion binding"/>
    <property type="evidence" value="ECO:0007669"/>
    <property type="project" value="UniProtKB-KW"/>
</dbReference>
<evidence type="ECO:0000256" key="7">
    <source>
        <dbReference type="ARBA" id="ARBA00043224"/>
    </source>
</evidence>
<dbReference type="InterPro" id="IPR052347">
    <property type="entry name" value="Isochorismatase_Nicotinamidase"/>
</dbReference>
<dbReference type="GO" id="GO:0008936">
    <property type="term" value="F:nicotinamidase activity"/>
    <property type="evidence" value="ECO:0007669"/>
    <property type="project" value="UniProtKB-EC"/>
</dbReference>
<evidence type="ECO:0000256" key="4">
    <source>
        <dbReference type="ARBA" id="ARBA00022801"/>
    </source>
</evidence>
<dbReference type="InterPro" id="IPR036380">
    <property type="entry name" value="Isochorismatase-like_sf"/>
</dbReference>
<proteinExistence type="inferred from homology"/>
<reference evidence="10 11" key="1">
    <citation type="journal article" date="2011" name="J. Bacteriol.">
        <title>Genome sequence of 'Pedosphaera parvula' Ellin514, an aerobic Verrucomicrobial isolate from pasture soil.</title>
        <authorList>
            <person name="Kant R."/>
            <person name="van Passel M.W."/>
            <person name="Sangwan P."/>
            <person name="Palva A."/>
            <person name="Lucas S."/>
            <person name="Copeland A."/>
            <person name="Lapidus A."/>
            <person name="Glavina Del Rio T."/>
            <person name="Dalin E."/>
            <person name="Tice H."/>
            <person name="Bruce D."/>
            <person name="Goodwin L."/>
            <person name="Pitluck S."/>
            <person name="Chertkov O."/>
            <person name="Larimer F.W."/>
            <person name="Land M.L."/>
            <person name="Hauser L."/>
            <person name="Brettin T.S."/>
            <person name="Detter J.C."/>
            <person name="Han S."/>
            <person name="de Vos W.M."/>
            <person name="Janssen P.H."/>
            <person name="Smidt H."/>
        </authorList>
    </citation>
    <scope>NUCLEOTIDE SEQUENCE [LARGE SCALE GENOMIC DNA]</scope>
    <source>
        <strain evidence="10 11">Ellin514</strain>
    </source>
</reference>
<evidence type="ECO:0000256" key="8">
    <source>
        <dbReference type="ARBA" id="ARBA00072277"/>
    </source>
</evidence>
<evidence type="ECO:0000313" key="11">
    <source>
        <dbReference type="Proteomes" id="UP000003688"/>
    </source>
</evidence>
<evidence type="ECO:0000256" key="5">
    <source>
        <dbReference type="ARBA" id="ARBA00037900"/>
    </source>
</evidence>
<dbReference type="PANTHER" id="PTHR11080:SF2">
    <property type="entry name" value="LD05707P"/>
    <property type="match status" value="1"/>
</dbReference>
<protein>
    <recommendedName>
        <fullName evidence="8">Nicotinamidase</fullName>
        <ecNumber evidence="6">3.5.1.19</ecNumber>
    </recommendedName>
    <alternativeName>
        <fullName evidence="7">Nicotinamide deamidase</fullName>
    </alternativeName>
</protein>
<keyword evidence="3" id="KW-0479">Metal-binding</keyword>
<dbReference type="Gene3D" id="3.40.50.850">
    <property type="entry name" value="Isochorismatase-like"/>
    <property type="match status" value="1"/>
</dbReference>
<dbReference type="SUPFAM" id="SSF52499">
    <property type="entry name" value="Isochorismatase-like hydrolases"/>
    <property type="match status" value="1"/>
</dbReference>
<comment type="similarity">
    <text evidence="1">Belongs to the isochorismatase family.</text>
</comment>
<gene>
    <name evidence="10" type="ORF">Cflav_PD1565</name>
</gene>
<dbReference type="Pfam" id="PF00857">
    <property type="entry name" value="Isochorismatase"/>
    <property type="match status" value="1"/>
</dbReference>
<dbReference type="Proteomes" id="UP000003688">
    <property type="component" value="Unassembled WGS sequence"/>
</dbReference>
<organism evidence="10 11">
    <name type="scientific">Pedosphaera parvula (strain Ellin514)</name>
    <dbReference type="NCBI Taxonomy" id="320771"/>
    <lineage>
        <taxon>Bacteria</taxon>
        <taxon>Pseudomonadati</taxon>
        <taxon>Verrucomicrobiota</taxon>
        <taxon>Pedosphaerae</taxon>
        <taxon>Pedosphaerales</taxon>
        <taxon>Pedosphaeraceae</taxon>
        <taxon>Pedosphaera</taxon>
    </lineage>
</organism>
<name>B9XNB1_PEDPL</name>
<accession>B9XNB1</accession>